<reference evidence="2" key="1">
    <citation type="journal article" date="2020" name="Nature">
        <title>Giant virus diversity and host interactions through global metagenomics.</title>
        <authorList>
            <person name="Schulz F."/>
            <person name="Roux S."/>
            <person name="Paez-Espino D."/>
            <person name="Jungbluth S."/>
            <person name="Walsh D.A."/>
            <person name="Denef V.J."/>
            <person name="McMahon K.D."/>
            <person name="Konstantinidis K.T."/>
            <person name="Eloe-Fadrosh E.A."/>
            <person name="Kyrpides N.C."/>
            <person name="Woyke T."/>
        </authorList>
    </citation>
    <scope>NUCLEOTIDE SEQUENCE</scope>
    <source>
        <strain evidence="2">GVMAG-S-1016713-123</strain>
    </source>
</reference>
<accession>A0A6C0LWI3</accession>
<proteinExistence type="predicted"/>
<evidence type="ECO:0000256" key="1">
    <source>
        <dbReference type="SAM" id="MobiDB-lite"/>
    </source>
</evidence>
<protein>
    <submittedName>
        <fullName evidence="2">Uncharacterized protein</fullName>
    </submittedName>
</protein>
<evidence type="ECO:0000313" key="2">
    <source>
        <dbReference type="EMBL" id="QHU34368.1"/>
    </source>
</evidence>
<dbReference type="AlphaFoldDB" id="A0A6C0LWI3"/>
<feature type="compositionally biased region" description="Basic residues" evidence="1">
    <location>
        <begin position="66"/>
        <end position="109"/>
    </location>
</feature>
<sequence length="109" mass="12987">MKFKQTIYDMDDLKDIESTMKEGDLVLFEGNNQYDVSVYIHRNGILEYDTDLTTTYKTEKELLGGRKIKKSRSKKSRSKKSRSKRHRTKKNKAKRKKIKRRRTKKKSGI</sequence>
<dbReference type="EMBL" id="MN740569">
    <property type="protein sequence ID" value="QHU34368.1"/>
    <property type="molecule type" value="Genomic_DNA"/>
</dbReference>
<organism evidence="2">
    <name type="scientific">viral metagenome</name>
    <dbReference type="NCBI Taxonomy" id="1070528"/>
    <lineage>
        <taxon>unclassified sequences</taxon>
        <taxon>metagenomes</taxon>
        <taxon>organismal metagenomes</taxon>
    </lineage>
</organism>
<feature type="region of interest" description="Disordered" evidence="1">
    <location>
        <begin position="63"/>
        <end position="109"/>
    </location>
</feature>
<name>A0A6C0LWI3_9ZZZZ</name>